<reference evidence="3" key="1">
    <citation type="submission" date="2017-07" db="EMBL/GenBank/DDBJ databases">
        <authorList>
            <person name="Varghese N."/>
            <person name="Submissions S."/>
        </authorList>
    </citation>
    <scope>NUCLEOTIDE SEQUENCE [LARGE SCALE GENOMIC DNA]</scope>
    <source>
        <strain evidence="3">NLAE-zl-C134</strain>
    </source>
</reference>
<organism evidence="2 3">
    <name type="scientific">Faecalicatena contorta</name>
    <dbReference type="NCBI Taxonomy" id="39482"/>
    <lineage>
        <taxon>Bacteria</taxon>
        <taxon>Bacillati</taxon>
        <taxon>Bacillota</taxon>
        <taxon>Clostridia</taxon>
        <taxon>Lachnospirales</taxon>
        <taxon>Lachnospiraceae</taxon>
        <taxon>Faecalicatena</taxon>
    </lineage>
</organism>
<dbReference type="InterPro" id="IPR004360">
    <property type="entry name" value="Glyas_Fos-R_dOase_dom"/>
</dbReference>
<dbReference type="CDD" id="cd06587">
    <property type="entry name" value="VOC"/>
    <property type="match status" value="1"/>
</dbReference>
<dbReference type="Pfam" id="PF00903">
    <property type="entry name" value="Glyoxalase"/>
    <property type="match status" value="1"/>
</dbReference>
<dbReference type="RefSeq" id="WP_109712947.1">
    <property type="nucleotide sequence ID" value="NZ_QGDS01000011.1"/>
</dbReference>
<proteinExistence type="predicted"/>
<dbReference type="PROSITE" id="PS51819">
    <property type="entry name" value="VOC"/>
    <property type="match status" value="1"/>
</dbReference>
<dbReference type="OrthoDB" id="192739at2"/>
<dbReference type="PANTHER" id="PTHR36113">
    <property type="entry name" value="LYASE, PUTATIVE-RELATED-RELATED"/>
    <property type="match status" value="1"/>
</dbReference>
<dbReference type="GO" id="GO:0016829">
    <property type="term" value="F:lyase activity"/>
    <property type="evidence" value="ECO:0007669"/>
    <property type="project" value="UniProtKB-KW"/>
</dbReference>
<evidence type="ECO:0000259" key="1">
    <source>
        <dbReference type="PROSITE" id="PS51819"/>
    </source>
</evidence>
<dbReference type="InterPro" id="IPR037523">
    <property type="entry name" value="VOC_core"/>
</dbReference>
<name>A0A316AFF7_9FIRM</name>
<protein>
    <submittedName>
        <fullName evidence="2">Lactoylglutathione lyase</fullName>
    </submittedName>
</protein>
<sequence>MKFCHVTMYVKNLEESLHFYRDIVGLPVQRRFSPAPNIEIIFLGDGETEIELIDNQAQTDISISSDISLGFEVQSVQETQEFLRENGITPGDIQQPSPQVKFFFVSDPNGVNIQFCENEKGNE</sequence>
<dbReference type="AlphaFoldDB" id="A0A316AFF7"/>
<accession>A0A316AFF7</accession>
<dbReference type="EMBL" id="UHJJ01000011">
    <property type="protein sequence ID" value="SUQ15273.1"/>
    <property type="molecule type" value="Genomic_DNA"/>
</dbReference>
<dbReference type="InterPro" id="IPR029068">
    <property type="entry name" value="Glyas_Bleomycin-R_OHBP_Dase"/>
</dbReference>
<dbReference type="PANTHER" id="PTHR36113:SF3">
    <property type="entry name" value="SLL5075 PROTEIN"/>
    <property type="match status" value="1"/>
</dbReference>
<gene>
    <name evidence="2" type="ORF">SAMN05216529_11158</name>
</gene>
<dbReference type="InterPro" id="IPR051332">
    <property type="entry name" value="Fosfomycin_Res_Enzymes"/>
</dbReference>
<keyword evidence="2" id="KW-0456">Lyase</keyword>
<feature type="domain" description="VOC" evidence="1">
    <location>
        <begin position="2"/>
        <end position="118"/>
    </location>
</feature>
<evidence type="ECO:0000313" key="3">
    <source>
        <dbReference type="Proteomes" id="UP000254051"/>
    </source>
</evidence>
<dbReference type="Gene3D" id="3.10.180.10">
    <property type="entry name" value="2,3-Dihydroxybiphenyl 1,2-Dioxygenase, domain 1"/>
    <property type="match status" value="1"/>
</dbReference>
<dbReference type="SUPFAM" id="SSF54593">
    <property type="entry name" value="Glyoxalase/Bleomycin resistance protein/Dihydroxybiphenyl dioxygenase"/>
    <property type="match status" value="1"/>
</dbReference>
<dbReference type="Proteomes" id="UP000254051">
    <property type="component" value="Unassembled WGS sequence"/>
</dbReference>
<keyword evidence="3" id="KW-1185">Reference proteome</keyword>
<evidence type="ECO:0000313" key="2">
    <source>
        <dbReference type="EMBL" id="SUQ15273.1"/>
    </source>
</evidence>